<dbReference type="Proteomes" id="UP000475385">
    <property type="component" value="Unassembled WGS sequence"/>
</dbReference>
<dbReference type="InterPro" id="IPR002514">
    <property type="entry name" value="Transposase_8"/>
</dbReference>
<accession>A0A6M1LVE2</accession>
<evidence type="ECO:0000313" key="2">
    <source>
        <dbReference type="Proteomes" id="UP000475385"/>
    </source>
</evidence>
<keyword evidence="2" id="KW-1185">Reference proteome</keyword>
<dbReference type="GO" id="GO:0004803">
    <property type="term" value="F:transposase activity"/>
    <property type="evidence" value="ECO:0007669"/>
    <property type="project" value="InterPro"/>
</dbReference>
<comment type="caution">
    <text evidence="1">The sequence shown here is derived from an EMBL/GenBank/DDBJ whole genome shotgun (WGS) entry which is preliminary data.</text>
</comment>
<dbReference type="GO" id="GO:0003677">
    <property type="term" value="F:DNA binding"/>
    <property type="evidence" value="ECO:0007669"/>
    <property type="project" value="InterPro"/>
</dbReference>
<evidence type="ECO:0000313" key="1">
    <source>
        <dbReference type="EMBL" id="NGM24431.1"/>
    </source>
</evidence>
<dbReference type="InterPro" id="IPR009057">
    <property type="entry name" value="Homeodomain-like_sf"/>
</dbReference>
<dbReference type="PANTHER" id="PTHR33609">
    <property type="entry name" value="LOW CALCIUM RESPONSE LOCUS PROTEIN S"/>
    <property type="match status" value="1"/>
</dbReference>
<dbReference type="PANTHER" id="PTHR33609:SF1">
    <property type="entry name" value="TRANSPOSASE"/>
    <property type="match status" value="1"/>
</dbReference>
<dbReference type="EMBL" id="JAAIKB010000058">
    <property type="protein sequence ID" value="NGM24431.1"/>
    <property type="molecule type" value="Genomic_DNA"/>
</dbReference>
<organism evidence="1 2">
    <name type="scientific">Falsiroseomonas algicola</name>
    <dbReference type="NCBI Taxonomy" id="2716930"/>
    <lineage>
        <taxon>Bacteria</taxon>
        <taxon>Pseudomonadati</taxon>
        <taxon>Pseudomonadota</taxon>
        <taxon>Alphaproteobacteria</taxon>
        <taxon>Acetobacterales</taxon>
        <taxon>Roseomonadaceae</taxon>
        <taxon>Falsiroseomonas</taxon>
    </lineage>
</organism>
<dbReference type="GO" id="GO:0006313">
    <property type="term" value="P:DNA transposition"/>
    <property type="evidence" value="ECO:0007669"/>
    <property type="project" value="InterPro"/>
</dbReference>
<gene>
    <name evidence="1" type="ORF">G3576_30960</name>
</gene>
<dbReference type="Pfam" id="PF01527">
    <property type="entry name" value="HTH_Tnp_1"/>
    <property type="match status" value="1"/>
</dbReference>
<proteinExistence type="predicted"/>
<sequence length="77" mass="8319">MRRSRFTEGQILGILKEHEAGRSAAELSRKHGISDQTLYNWKSKYGGLQPSEASRLKGLEGSAAELPNGPPPEEAAG</sequence>
<dbReference type="AlphaFoldDB" id="A0A6M1LVE2"/>
<name>A0A6M1LVE2_9PROT</name>
<reference evidence="1 2" key="1">
    <citation type="submission" date="2020-03" db="EMBL/GenBank/DDBJ databases">
        <title>Roseomonas stagni sp. nov., isolated from pond water in Japan.</title>
        <authorList>
            <person name="Furuhata K."/>
            <person name="Miyamoto H."/>
            <person name="Goto K."/>
        </authorList>
    </citation>
    <scope>NUCLEOTIDE SEQUENCE [LARGE SCALE GENOMIC DNA]</scope>
    <source>
        <strain evidence="1 2">PeD5</strain>
    </source>
</reference>
<dbReference type="InterPro" id="IPR052546">
    <property type="entry name" value="Transposase_8_domain"/>
</dbReference>
<protein>
    <submittedName>
        <fullName evidence="1">Transposase</fullName>
    </submittedName>
</protein>
<dbReference type="SUPFAM" id="SSF46689">
    <property type="entry name" value="Homeodomain-like"/>
    <property type="match status" value="1"/>
</dbReference>